<keyword evidence="3" id="KW-0645">Protease</keyword>
<dbReference type="InterPro" id="IPR038765">
    <property type="entry name" value="Papain-like_cys_pep_sf"/>
</dbReference>
<dbReference type="GO" id="GO:0004040">
    <property type="term" value="F:amidase activity"/>
    <property type="evidence" value="ECO:0007669"/>
    <property type="project" value="InterPro"/>
</dbReference>
<evidence type="ECO:0000256" key="4">
    <source>
        <dbReference type="ARBA" id="ARBA00022801"/>
    </source>
</evidence>
<evidence type="ECO:0000313" key="9">
    <source>
        <dbReference type="Proteomes" id="UP000326476"/>
    </source>
</evidence>
<dbReference type="GO" id="GO:0005615">
    <property type="term" value="C:extracellular space"/>
    <property type="evidence" value="ECO:0007669"/>
    <property type="project" value="TreeGrafter"/>
</dbReference>
<evidence type="ECO:0000256" key="1">
    <source>
        <dbReference type="ARBA" id="ARBA00007074"/>
    </source>
</evidence>
<feature type="region of interest" description="Disordered" evidence="6">
    <location>
        <begin position="1026"/>
        <end position="1142"/>
    </location>
</feature>
<dbReference type="InterPro" id="IPR007119">
    <property type="entry name" value="Phage_tail_spike_N"/>
</dbReference>
<dbReference type="PANTHER" id="PTHR24023">
    <property type="entry name" value="COLLAGEN ALPHA"/>
    <property type="match status" value="1"/>
</dbReference>
<dbReference type="Gene3D" id="3.90.1720.10">
    <property type="entry name" value="endopeptidase domain like (from Nostoc punctiforme)"/>
    <property type="match status" value="1"/>
</dbReference>
<comment type="similarity">
    <text evidence="2">Belongs to the glycosyl hydrolase 73 family.</text>
</comment>
<reference evidence="9" key="1">
    <citation type="submission" date="2019-09" db="EMBL/GenBank/DDBJ databases">
        <title>Draft genome sequence assemblies of isolates from the urinary tract.</title>
        <authorList>
            <person name="Mores C.R."/>
            <person name="Putonti C."/>
            <person name="Wolfe A.J."/>
        </authorList>
    </citation>
    <scope>NUCLEOTIDE SEQUENCE [LARGE SCALE GENOMIC DNA]</scope>
    <source>
        <strain evidence="9">UMB8614</strain>
    </source>
</reference>
<dbReference type="PANTHER" id="PTHR24023:SF1082">
    <property type="entry name" value="COLLAGEN TRIPLE HELIX REPEAT"/>
    <property type="match status" value="1"/>
</dbReference>
<gene>
    <name evidence="8" type="ORF">F6I34_05630</name>
</gene>
<dbReference type="NCBIfam" id="TIGR01665">
    <property type="entry name" value="put_anti_recept"/>
    <property type="match status" value="1"/>
</dbReference>
<evidence type="ECO:0000256" key="6">
    <source>
        <dbReference type="SAM" id="MobiDB-lite"/>
    </source>
</evidence>
<evidence type="ECO:0000259" key="7">
    <source>
        <dbReference type="PROSITE" id="PS51935"/>
    </source>
</evidence>
<dbReference type="SUPFAM" id="SSF54001">
    <property type="entry name" value="Cysteine proteinases"/>
    <property type="match status" value="1"/>
</dbReference>
<dbReference type="GO" id="GO:0008234">
    <property type="term" value="F:cysteine-type peptidase activity"/>
    <property type="evidence" value="ECO:0007669"/>
    <property type="project" value="UniProtKB-KW"/>
</dbReference>
<dbReference type="Pfam" id="PF01832">
    <property type="entry name" value="Glucosaminidase"/>
    <property type="match status" value="1"/>
</dbReference>
<evidence type="ECO:0000256" key="5">
    <source>
        <dbReference type="ARBA" id="ARBA00022807"/>
    </source>
</evidence>
<dbReference type="GO" id="GO:0006508">
    <property type="term" value="P:proteolysis"/>
    <property type="evidence" value="ECO:0007669"/>
    <property type="project" value="UniProtKB-KW"/>
</dbReference>
<feature type="region of interest" description="Disordered" evidence="6">
    <location>
        <begin position="893"/>
        <end position="918"/>
    </location>
</feature>
<feature type="compositionally biased region" description="Basic and acidic residues" evidence="6">
    <location>
        <begin position="1042"/>
        <end position="1054"/>
    </location>
</feature>
<evidence type="ECO:0000313" key="8">
    <source>
        <dbReference type="EMBL" id="KAA9239977.1"/>
    </source>
</evidence>
<dbReference type="RefSeq" id="WP_150982726.1">
    <property type="nucleotide sequence ID" value="NZ_VYVN01000012.1"/>
</dbReference>
<dbReference type="InterPro" id="IPR002901">
    <property type="entry name" value="MGlyc_endo_b_GlcNAc-like_dom"/>
</dbReference>
<proteinExistence type="inferred from homology"/>
<dbReference type="InterPro" id="IPR050149">
    <property type="entry name" value="Collagen_superfamily"/>
</dbReference>
<comment type="caution">
    <text evidence="8">The sequence shown here is derived from an EMBL/GenBank/DDBJ whole genome shotgun (WGS) entry which is preliminary data.</text>
</comment>
<comment type="similarity">
    <text evidence="1">Belongs to the peptidase C40 family.</text>
</comment>
<feature type="compositionally biased region" description="Low complexity" evidence="6">
    <location>
        <begin position="1088"/>
        <end position="1136"/>
    </location>
</feature>
<protein>
    <recommendedName>
        <fullName evidence="7">NlpC/P60 domain-containing protein</fullName>
    </recommendedName>
</protein>
<dbReference type="InterPro" id="IPR008044">
    <property type="entry name" value="Phage_lysin"/>
</dbReference>
<organism evidence="8 9">
    <name type="scientific">Aerococcus tenax</name>
    <dbReference type="NCBI Taxonomy" id="3078812"/>
    <lineage>
        <taxon>Bacteria</taxon>
        <taxon>Bacillati</taxon>
        <taxon>Bacillota</taxon>
        <taxon>Bacilli</taxon>
        <taxon>Lactobacillales</taxon>
        <taxon>Aerococcaceae</taxon>
        <taxon>Aerococcus</taxon>
    </lineage>
</organism>
<dbReference type="PROSITE" id="PS51935">
    <property type="entry name" value="NLPC_P60"/>
    <property type="match status" value="1"/>
</dbReference>
<feature type="compositionally biased region" description="Basic and acidic residues" evidence="6">
    <location>
        <begin position="904"/>
        <end position="918"/>
    </location>
</feature>
<feature type="compositionally biased region" description="Low complexity" evidence="6">
    <location>
        <begin position="1055"/>
        <end position="1079"/>
    </location>
</feature>
<dbReference type="EMBL" id="VYVN01000012">
    <property type="protein sequence ID" value="KAA9239977.1"/>
    <property type="molecule type" value="Genomic_DNA"/>
</dbReference>
<accession>A0A5N1BIJ5</accession>
<sequence length="1563" mass="171710">MIFFTDRQFNTVAIADADSPAGLKLLDDDLNMQVKTGTSLYTAILKKNHPSVAQVTEGCFVFVPDFKNRLIVLEIMELEDYDNKKKIIAEDAGLDLLNEDTGPIKMKGTIKDFFNAITGDSGWEIGLNEVSDKNITLEYTGTATTTKRLTEIAGRFDAEISYSFGFKGNRLVHKYVNFHKKRGKEVGARLELGKEVKSIKRKVSITDLCTAVIATGQPHKEKIKTEKTVTEKVTIDDNNPEQKSGPPEKLKKFIEWFKAREGKVSYSMYSRMGPNSYDCSSAVHFAAKHAGLIPGNHYIGSTETLFGMKGTYLDEINRNQIRYGDIFVAGVQGASGGAGGHTGAVIDDSHIIHCNYGSNGIETTPINGRTGGPPVRWFRWRDAGEPTNSQPAKYWTNSDVTRHDLGYTLPGITAEQINNWVRSVSPSSAFNGQGNVFIESQKQSGLDARYLVAHAALESAWGNSNYGRNYHNYFGIGAFDSNPDNAKNYSNPGLAAGIIGGANWIAKNYYNGQWKQRTLYSMRFNNNVHQYATDPSWATKIANIMKGSERFVKPVSSTKQVKEVQKVITEEKEVEKETNLKDFRYDDGRFYTTGGGHLCDRETGKIWSRHSNSDEGYIVRRYDSQATSEKALFDEALRFLKNHNTPKVEYEVALNDLPENVDIGDTVRIIDNESNPPLYLDARLVEVTLKSDRPNRPKVGKAVFSNYVEKKAGITSLLIDLQEAAKSNRFKWESQPYTMAIDSSSGSLFKDGVLSTTLRANVRRLGIDQTAVIESFIWERVSQYPDKLTKTDAEWNTAHKIIGGNQLDLTAEDVELEATFTCSAMLDGVAVAVATYTIKNLNIGIYKQEAEPQNAKYGDIWQFDDGQRHWKREYQGNGKWVDTVTKRDLDKIQLMPGPPGAPGKDGERGLPGKDGRDGADGKNAYVHYAYADSADGRIGFTLTATPGKKYIGIYADHTQADSKDPKAYEWSLFKGQDGAQGLPGKAGADGRTPYVHYAWANDEDGHYDFSTYNSVQREFMGTCVTYSKDDPEDPKMYSWVRVKGEPGDPGDPGKRGPQGVQGPQGAQGPKGDTGATGAPGPRGPQGEKGATGAQGPTGPQGPKGADGARGPQGPQGATGPQGQRGPQGSPGLQGPPGKDGITTYTWVKYAEDANGKNMSDNPAGKSYLGLAQNKTSQTESNNPKDYTWIYTKGEKGVPGQPGARGPQGQTMYTWIKYANKPTGQGMSDQPDGKKYIGIAYNKTTPSKSTNAGDYAWSLMPQNIEIGGRNLILDSKKNVSNSDYPLINFNLAEDLIEQETYTLTVNAELASEKENFALYDSLGWGGQITLTKIRDSIYQGTFKYSPYKNHPQGLKADPRMVRLYPLPANKKGVSSYHWAKLEKGNTATDWTPAPEDVNDRIAAKASQNTVDELQKAQSALHTLMEQFPSPESLKDLSTQFSDLNAYAKQIETAVASNKTDLLDRFKIMELQVGSAQAFLQAVNRQLSFGEEGLMLGSEGSALKVVMDNERLSFLDSGKEVAYISGQTLYILSGVFISSLAVGNHKFEKQANSKIHTIVSLIGGA</sequence>
<dbReference type="Gene3D" id="1.10.530.10">
    <property type="match status" value="1"/>
</dbReference>
<dbReference type="InterPro" id="IPR008160">
    <property type="entry name" value="Collagen"/>
</dbReference>
<dbReference type="SMART" id="SM00047">
    <property type="entry name" value="LYZ2"/>
    <property type="match status" value="1"/>
</dbReference>
<evidence type="ECO:0000256" key="2">
    <source>
        <dbReference type="ARBA" id="ARBA00010266"/>
    </source>
</evidence>
<keyword evidence="5" id="KW-0788">Thiol protease</keyword>
<dbReference type="Pfam" id="PF01391">
    <property type="entry name" value="Collagen"/>
    <property type="match status" value="1"/>
</dbReference>
<dbReference type="Gene3D" id="1.20.5.320">
    <property type="entry name" value="6-Phosphogluconate Dehydrogenase, domain 3"/>
    <property type="match status" value="2"/>
</dbReference>
<dbReference type="InterPro" id="IPR000064">
    <property type="entry name" value="NLP_P60_dom"/>
</dbReference>
<keyword evidence="4" id="KW-0378">Hydrolase</keyword>
<dbReference type="Proteomes" id="UP000326476">
    <property type="component" value="Unassembled WGS sequence"/>
</dbReference>
<dbReference type="GO" id="GO:0031012">
    <property type="term" value="C:extracellular matrix"/>
    <property type="evidence" value="ECO:0007669"/>
    <property type="project" value="TreeGrafter"/>
</dbReference>
<keyword evidence="9" id="KW-1185">Reference proteome</keyword>
<evidence type="ECO:0000256" key="3">
    <source>
        <dbReference type="ARBA" id="ARBA00022670"/>
    </source>
</evidence>
<dbReference type="Pfam" id="PF05382">
    <property type="entry name" value="Amidase_5"/>
    <property type="match status" value="1"/>
</dbReference>
<name>A0A5N1BIJ5_9LACT</name>
<feature type="domain" description="NlpC/P60" evidence="7">
    <location>
        <begin position="247"/>
        <end position="383"/>
    </location>
</feature>